<evidence type="ECO:0000256" key="3">
    <source>
        <dbReference type="ARBA" id="ARBA00022692"/>
    </source>
</evidence>
<evidence type="ECO:0000256" key="5">
    <source>
        <dbReference type="ARBA" id="ARBA00022840"/>
    </source>
</evidence>
<protein>
    <submittedName>
        <fullName evidence="11">ABC transporter G family member 5-like isoform X1</fullName>
    </submittedName>
</protein>
<comment type="subcellular location">
    <subcellularLocation>
        <location evidence="1">Membrane</location>
        <topology evidence="1">Multi-pass membrane protein</topology>
    </subcellularLocation>
</comment>
<dbReference type="FunFam" id="3.40.50.300:FF:001473">
    <property type="entry name" value="ATP-binding cassette transporter"/>
    <property type="match status" value="1"/>
</dbReference>
<reference evidence="10" key="1">
    <citation type="journal article" date="2015" name="Nat. Genet.">
        <title>The pineapple genome and the evolution of CAM photosynthesis.</title>
        <authorList>
            <person name="Ming R."/>
            <person name="VanBuren R."/>
            <person name="Wai C.M."/>
            <person name="Tang H."/>
            <person name="Schatz M.C."/>
            <person name="Bowers J.E."/>
            <person name="Lyons E."/>
            <person name="Wang M.L."/>
            <person name="Chen J."/>
            <person name="Biggers E."/>
            <person name="Zhang J."/>
            <person name="Huang L."/>
            <person name="Zhang L."/>
            <person name="Miao W."/>
            <person name="Zhang J."/>
            <person name="Ye Z."/>
            <person name="Miao C."/>
            <person name="Lin Z."/>
            <person name="Wang H."/>
            <person name="Zhou H."/>
            <person name="Yim W.C."/>
            <person name="Priest H.D."/>
            <person name="Zheng C."/>
            <person name="Woodhouse M."/>
            <person name="Edger P.P."/>
            <person name="Guyot R."/>
            <person name="Guo H.B."/>
            <person name="Guo H."/>
            <person name="Zheng G."/>
            <person name="Singh R."/>
            <person name="Sharma A."/>
            <person name="Min X."/>
            <person name="Zheng Y."/>
            <person name="Lee H."/>
            <person name="Gurtowski J."/>
            <person name="Sedlazeck F.J."/>
            <person name="Harkess A."/>
            <person name="McKain M.R."/>
            <person name="Liao Z."/>
            <person name="Fang J."/>
            <person name="Liu J."/>
            <person name="Zhang X."/>
            <person name="Zhang Q."/>
            <person name="Hu W."/>
            <person name="Qin Y."/>
            <person name="Wang K."/>
            <person name="Chen L.Y."/>
            <person name="Shirley N."/>
            <person name="Lin Y.R."/>
            <person name="Liu L.Y."/>
            <person name="Hernandez A.G."/>
            <person name="Wright C.L."/>
            <person name="Bulone V."/>
            <person name="Tuskan G.A."/>
            <person name="Heath K."/>
            <person name="Zee F."/>
            <person name="Moore P.H."/>
            <person name="Sunkar R."/>
            <person name="Leebens-Mack J.H."/>
            <person name="Mockler T."/>
            <person name="Bennetzen J.L."/>
            <person name="Freeling M."/>
            <person name="Sankoff D."/>
            <person name="Paterson A.H."/>
            <person name="Zhu X."/>
            <person name="Yang X."/>
            <person name="Smith J.A."/>
            <person name="Cushman J.C."/>
            <person name="Paull R.E."/>
            <person name="Yu Q."/>
        </authorList>
    </citation>
    <scope>NUCLEOTIDE SEQUENCE [LARGE SCALE GENOMIC DNA]</scope>
    <source>
        <strain evidence="10">cv. F153</strain>
    </source>
</reference>
<dbReference type="GO" id="GO:0005524">
    <property type="term" value="F:ATP binding"/>
    <property type="evidence" value="ECO:0007669"/>
    <property type="project" value="UniProtKB-KW"/>
</dbReference>
<dbReference type="OrthoDB" id="66620at2759"/>
<dbReference type="GO" id="GO:0140359">
    <property type="term" value="F:ABC-type transporter activity"/>
    <property type="evidence" value="ECO:0007669"/>
    <property type="project" value="InterPro"/>
</dbReference>
<dbReference type="AlphaFoldDB" id="A0A6P5EUZ5"/>
<dbReference type="Pfam" id="PF00005">
    <property type="entry name" value="ABC_tran"/>
    <property type="match status" value="1"/>
</dbReference>
<evidence type="ECO:0000256" key="7">
    <source>
        <dbReference type="ARBA" id="ARBA00023136"/>
    </source>
</evidence>
<dbReference type="Proteomes" id="UP000515123">
    <property type="component" value="Linkage group 1"/>
</dbReference>
<feature type="transmembrane region" description="Helical" evidence="8">
    <location>
        <begin position="576"/>
        <end position="596"/>
    </location>
</feature>
<dbReference type="Pfam" id="PF01061">
    <property type="entry name" value="ABC2_membrane"/>
    <property type="match status" value="1"/>
</dbReference>
<dbReference type="Gramene" id="Aco011308.1.mrna1">
    <property type="protein sequence ID" value="Aco011308.1.mrna1"/>
    <property type="gene ID" value="Aco011308.1.path1"/>
</dbReference>
<keyword evidence="5" id="KW-0067">ATP-binding</keyword>
<feature type="transmembrane region" description="Helical" evidence="8">
    <location>
        <begin position="492"/>
        <end position="509"/>
    </location>
</feature>
<dbReference type="SMART" id="SM00382">
    <property type="entry name" value="AAA"/>
    <property type="match status" value="1"/>
</dbReference>
<evidence type="ECO:0000259" key="9">
    <source>
        <dbReference type="PROSITE" id="PS50893"/>
    </source>
</evidence>
<dbReference type="PROSITE" id="PS50893">
    <property type="entry name" value="ABC_TRANSPORTER_2"/>
    <property type="match status" value="1"/>
</dbReference>
<dbReference type="Gene3D" id="3.40.50.300">
    <property type="entry name" value="P-loop containing nucleotide triphosphate hydrolases"/>
    <property type="match status" value="1"/>
</dbReference>
<keyword evidence="10" id="KW-1185">Reference proteome</keyword>
<evidence type="ECO:0000256" key="8">
    <source>
        <dbReference type="SAM" id="Phobius"/>
    </source>
</evidence>
<feature type="transmembrane region" description="Helical" evidence="8">
    <location>
        <begin position="378"/>
        <end position="398"/>
    </location>
</feature>
<reference evidence="11" key="2">
    <citation type="submission" date="2025-08" db="UniProtKB">
        <authorList>
            <consortium name="RefSeq"/>
        </authorList>
    </citation>
    <scope>IDENTIFICATION</scope>
    <source>
        <tissue evidence="11">Leaf</tissue>
    </source>
</reference>
<dbReference type="InterPro" id="IPR003439">
    <property type="entry name" value="ABC_transporter-like_ATP-bd"/>
</dbReference>
<feature type="transmembrane region" description="Helical" evidence="8">
    <location>
        <begin position="451"/>
        <end position="472"/>
    </location>
</feature>
<keyword evidence="6 8" id="KW-1133">Transmembrane helix</keyword>
<dbReference type="GeneID" id="109707846"/>
<evidence type="ECO:0000313" key="11">
    <source>
        <dbReference type="RefSeq" id="XP_020084965.1"/>
    </source>
</evidence>
<name>A0A6P5EUZ5_ANACO</name>
<dbReference type="PANTHER" id="PTHR48041">
    <property type="entry name" value="ABC TRANSPORTER G FAMILY MEMBER 28"/>
    <property type="match status" value="1"/>
</dbReference>
<evidence type="ECO:0000256" key="4">
    <source>
        <dbReference type="ARBA" id="ARBA00022741"/>
    </source>
</evidence>
<dbReference type="InterPro" id="IPR003593">
    <property type="entry name" value="AAA+_ATPase"/>
</dbReference>
<dbReference type="RefSeq" id="XP_020084965.1">
    <property type="nucleotide sequence ID" value="XM_020229376.1"/>
</dbReference>
<organism evidence="10 11">
    <name type="scientific">Ananas comosus</name>
    <name type="common">Pineapple</name>
    <name type="synonym">Ananas ananas</name>
    <dbReference type="NCBI Taxonomy" id="4615"/>
    <lineage>
        <taxon>Eukaryota</taxon>
        <taxon>Viridiplantae</taxon>
        <taxon>Streptophyta</taxon>
        <taxon>Embryophyta</taxon>
        <taxon>Tracheophyta</taxon>
        <taxon>Spermatophyta</taxon>
        <taxon>Magnoliopsida</taxon>
        <taxon>Liliopsida</taxon>
        <taxon>Poales</taxon>
        <taxon>Bromeliaceae</taxon>
        <taxon>Bromelioideae</taxon>
        <taxon>Ananas</taxon>
    </lineage>
</organism>
<dbReference type="InterPro" id="IPR013525">
    <property type="entry name" value="ABC2_TM"/>
</dbReference>
<evidence type="ECO:0000256" key="1">
    <source>
        <dbReference type="ARBA" id="ARBA00004141"/>
    </source>
</evidence>
<feature type="domain" description="ABC transporter" evidence="9">
    <location>
        <begin position="54"/>
        <end position="289"/>
    </location>
</feature>
<dbReference type="GO" id="GO:0016020">
    <property type="term" value="C:membrane"/>
    <property type="evidence" value="ECO:0007669"/>
    <property type="project" value="UniProtKB-SubCell"/>
</dbReference>
<proteinExistence type="predicted"/>
<gene>
    <name evidence="11" type="primary">LOC109707846</name>
</gene>
<evidence type="ECO:0000256" key="2">
    <source>
        <dbReference type="ARBA" id="ARBA00022448"/>
    </source>
</evidence>
<dbReference type="PANTHER" id="PTHR48041:SF79">
    <property type="entry name" value="ABC TRANSPORTER G FAMILY MEMBER 5"/>
    <property type="match status" value="1"/>
</dbReference>
<keyword evidence="4" id="KW-0547">Nucleotide-binding</keyword>
<dbReference type="GO" id="GO:0016887">
    <property type="term" value="F:ATP hydrolysis activity"/>
    <property type="evidence" value="ECO:0007669"/>
    <property type="project" value="InterPro"/>
</dbReference>
<keyword evidence="2" id="KW-0813">Transport</keyword>
<sequence length="610" mass="66693">MKKQGCEIEAKGINYYIKVPKRSHPLKIWSRDAEEDPNTNIATSIQCHGQANSSSSSSSSKLYGVRQVLKNVEFVARPREILAIVGPSGAGKSTLLEVLAGRLAPPSPPPLVLVNGRRVEKSEFRRMSGYVTQRDTLFPLLTVRETLLFSARLRVAAAGCCGSGVGGRVEAVLQELGLDAVADVRVRDVSGAKRRVSIGVDLVHDPAVLLLDEPTSGLDSASALQVVEALRATAAARGRTVILSIHQPGFRIAKQFGSLLLLADGAALHRGSPDALLARLRSLGLALPLGVDVVEFAIDSIPSLQKHHHHHQLLQLSEKFDRCTLQHLFNDNNDCSPPSPSTTTTTTNRCNYANSRGREVGVLAHRFCKNVWRTRQLFTCRAAAMLVSGLALGSIFYGLRPDQVVERVGFFAFVLTFLLSSTTEALPIFLQEREIVMKETFGGAYRLSSYVLANSLVFVHFLLVIWLVLYTANSVVVCFSAAAPNFIVGNSVISGAMGSFFLFSGYFIAERAMPRCWVFMHYVSLFKYPFEAFLVNELGGRGRCVVVEGNGGGCVVRGEDVLRGEGLGEELRWRNVGAMVGFIVLYRFFAYLILWLRCRCAQNGGLSGQK</sequence>
<dbReference type="SUPFAM" id="SSF52540">
    <property type="entry name" value="P-loop containing nucleoside triphosphate hydrolases"/>
    <property type="match status" value="1"/>
</dbReference>
<accession>A0A6P5EUZ5</accession>
<evidence type="ECO:0000313" key="10">
    <source>
        <dbReference type="Proteomes" id="UP000515123"/>
    </source>
</evidence>
<evidence type="ECO:0000256" key="6">
    <source>
        <dbReference type="ARBA" id="ARBA00022989"/>
    </source>
</evidence>
<dbReference type="InterPro" id="IPR050352">
    <property type="entry name" value="ABCG_transporters"/>
</dbReference>
<keyword evidence="3 8" id="KW-0812">Transmembrane</keyword>
<dbReference type="InterPro" id="IPR027417">
    <property type="entry name" value="P-loop_NTPase"/>
</dbReference>
<keyword evidence="7 8" id="KW-0472">Membrane</keyword>
<feature type="transmembrane region" description="Helical" evidence="8">
    <location>
        <begin position="410"/>
        <end position="430"/>
    </location>
</feature>